<feature type="region of interest" description="Disordered" evidence="1">
    <location>
        <begin position="67"/>
        <end position="86"/>
    </location>
</feature>
<reference evidence="2" key="1">
    <citation type="submission" date="2023-04" db="EMBL/GenBank/DDBJ databases">
        <authorList>
            <consortium name="ELIXIR-Norway"/>
        </authorList>
    </citation>
    <scope>NUCLEOTIDE SEQUENCE [LARGE SCALE GENOMIC DNA]</scope>
</reference>
<keyword evidence="3" id="KW-1185">Reference proteome</keyword>
<gene>
    <name evidence="2" type="ORF">MRATA1EN1_LOCUS5252</name>
</gene>
<organism evidence="2 3">
    <name type="scientific">Rangifer tarandus platyrhynchus</name>
    <name type="common">Svalbard reindeer</name>
    <dbReference type="NCBI Taxonomy" id="3082113"/>
    <lineage>
        <taxon>Eukaryota</taxon>
        <taxon>Metazoa</taxon>
        <taxon>Chordata</taxon>
        <taxon>Craniata</taxon>
        <taxon>Vertebrata</taxon>
        <taxon>Euteleostomi</taxon>
        <taxon>Mammalia</taxon>
        <taxon>Eutheria</taxon>
        <taxon>Laurasiatheria</taxon>
        <taxon>Artiodactyla</taxon>
        <taxon>Ruminantia</taxon>
        <taxon>Pecora</taxon>
        <taxon>Cervidae</taxon>
        <taxon>Odocoileinae</taxon>
        <taxon>Rangifer</taxon>
    </lineage>
</organism>
<evidence type="ECO:0000256" key="1">
    <source>
        <dbReference type="SAM" id="MobiDB-lite"/>
    </source>
</evidence>
<dbReference type="Proteomes" id="UP001176941">
    <property type="component" value="Chromosome 14"/>
</dbReference>
<evidence type="ECO:0000313" key="2">
    <source>
        <dbReference type="EMBL" id="CAI9156290.1"/>
    </source>
</evidence>
<dbReference type="EMBL" id="OX459950">
    <property type="protein sequence ID" value="CAI9156290.1"/>
    <property type="molecule type" value="Genomic_DNA"/>
</dbReference>
<feature type="compositionally biased region" description="Low complexity" evidence="1">
    <location>
        <begin position="73"/>
        <end position="86"/>
    </location>
</feature>
<accession>A0ABN8Y5S0</accession>
<protein>
    <submittedName>
        <fullName evidence="2">Uncharacterized protein</fullName>
    </submittedName>
</protein>
<name>A0ABN8Y5S0_RANTA</name>
<proteinExistence type="predicted"/>
<evidence type="ECO:0000313" key="3">
    <source>
        <dbReference type="Proteomes" id="UP001176941"/>
    </source>
</evidence>
<sequence length="194" mass="21189">MISRCVNCSLPLFSDCSPANIHLQIASAQETRKSIFHNICSLSLVLSLCPLRLPHISSPPPLPLNKFIEESPHSSPSPTDASSSVLISPSLQPPPSLFSLWTLDHSTTRLIKEAYQTCGGRRELSFLHGAGASPQAVRSMASMFKVTSPSRDGCRSSIHHFCLIDIRKKESRMDSLPLSHLGSPTLPKIIPLNQ</sequence>